<dbReference type="InterPro" id="IPR044855">
    <property type="entry name" value="CoA-Trfase_III_dom3_sf"/>
</dbReference>
<dbReference type="PANTHER" id="PTHR48207">
    <property type="entry name" value="SUCCINATE--HYDROXYMETHYLGLUTARATE COA-TRANSFERASE"/>
    <property type="match status" value="1"/>
</dbReference>
<dbReference type="Proteomes" id="UP000184079">
    <property type="component" value="Unassembled WGS sequence"/>
</dbReference>
<dbReference type="AlphaFoldDB" id="A0A1M5PIG2"/>
<protein>
    <submittedName>
        <fullName evidence="2">CoA:oxalate CoA-transferase</fullName>
    </submittedName>
</protein>
<evidence type="ECO:0000313" key="3">
    <source>
        <dbReference type="Proteomes" id="UP000184079"/>
    </source>
</evidence>
<organism evidence="2 3">
    <name type="scientific">Virgibacillus chiguensis</name>
    <dbReference type="NCBI Taxonomy" id="411959"/>
    <lineage>
        <taxon>Bacteria</taxon>
        <taxon>Bacillati</taxon>
        <taxon>Bacillota</taxon>
        <taxon>Bacilli</taxon>
        <taxon>Bacillales</taxon>
        <taxon>Bacillaceae</taxon>
        <taxon>Virgibacillus</taxon>
    </lineage>
</organism>
<dbReference type="GO" id="GO:0008410">
    <property type="term" value="F:CoA-transferase activity"/>
    <property type="evidence" value="ECO:0007669"/>
    <property type="project" value="TreeGrafter"/>
</dbReference>
<dbReference type="RefSeq" id="WP_073005893.1">
    <property type="nucleotide sequence ID" value="NZ_FQXD01000003.1"/>
</dbReference>
<accession>A0A1M5PIG2</accession>
<dbReference type="InterPro" id="IPR050483">
    <property type="entry name" value="CoA-transferase_III_domain"/>
</dbReference>
<evidence type="ECO:0000256" key="1">
    <source>
        <dbReference type="ARBA" id="ARBA00022679"/>
    </source>
</evidence>
<keyword evidence="1 2" id="KW-0808">Transferase</keyword>
<dbReference type="InterPro" id="IPR003673">
    <property type="entry name" value="CoA-Trfase_fam_III"/>
</dbReference>
<dbReference type="Gene3D" id="3.40.50.10540">
    <property type="entry name" value="Crotonobetainyl-coa:carnitine coa-transferase, domain 1"/>
    <property type="match status" value="1"/>
</dbReference>
<name>A0A1M5PIG2_9BACI</name>
<sequence length="382" mass="42608">MKPLEGIKVLDFTRVLAGPFATKILADFGAEVIKIERTGQGDDTRSFGPFQNGLSGYFVCLNTGKKSVELNLKDPDSICLLKEMVKDVDVVIENFRPGIMRKFNLDYASLKAIKPDIIYASISGFGQEGVWSNKPAYDLIAQAAGGIMSINGYPDSPPTRVGASLGDTSAGLNATIGITTALFHRERTGEGQQIDVAMVDSIYALLESNVMRYTVEKNIPQRIGNRHPISAPFDIYQSKEGYLAIAIANESLFERFAIFIHREDMLEDERFRTDNNRQNYQELLKVEIENWLCQYTATEAAALLEQGGIPCSVIHDIKDISESAYIKERNMLVDVNQLDHGLFKIPGNPIKLSSLKQTNMQRAPELGEHTEAILEKYKEMMK</sequence>
<evidence type="ECO:0000313" key="2">
    <source>
        <dbReference type="EMBL" id="SHH01566.1"/>
    </source>
</evidence>
<keyword evidence="3" id="KW-1185">Reference proteome</keyword>
<dbReference type="EMBL" id="FQXD01000003">
    <property type="protein sequence ID" value="SHH01566.1"/>
    <property type="molecule type" value="Genomic_DNA"/>
</dbReference>
<gene>
    <name evidence="2" type="ORF">SAMN05421807_10382</name>
</gene>
<dbReference type="OrthoDB" id="9797653at2"/>
<dbReference type="SUPFAM" id="SSF89796">
    <property type="entry name" value="CoA-transferase family III (CaiB/BaiF)"/>
    <property type="match status" value="1"/>
</dbReference>
<dbReference type="Pfam" id="PF02515">
    <property type="entry name" value="CoA_transf_3"/>
    <property type="match status" value="1"/>
</dbReference>
<dbReference type="Gene3D" id="3.30.1540.10">
    <property type="entry name" value="formyl-coa transferase, domain 3"/>
    <property type="match status" value="1"/>
</dbReference>
<reference evidence="3" key="1">
    <citation type="submission" date="2016-11" db="EMBL/GenBank/DDBJ databases">
        <authorList>
            <person name="Varghese N."/>
            <person name="Submissions S."/>
        </authorList>
    </citation>
    <scope>NUCLEOTIDE SEQUENCE [LARGE SCALE GENOMIC DNA]</scope>
    <source>
        <strain evidence="3">CGMCC 1.6496</strain>
    </source>
</reference>
<dbReference type="InterPro" id="IPR023606">
    <property type="entry name" value="CoA-Trfase_III_dom_1_sf"/>
</dbReference>
<proteinExistence type="predicted"/>
<dbReference type="PANTHER" id="PTHR48207:SF3">
    <property type="entry name" value="SUCCINATE--HYDROXYMETHYLGLUTARATE COA-TRANSFERASE"/>
    <property type="match status" value="1"/>
</dbReference>